<evidence type="ECO:0000313" key="2">
    <source>
        <dbReference type="Proteomes" id="UP000239504"/>
    </source>
</evidence>
<proteinExistence type="predicted"/>
<comment type="caution">
    <text evidence="1">The sequence shown here is derived from an EMBL/GenBank/DDBJ whole genome shotgun (WGS) entry which is preliminary data.</text>
</comment>
<dbReference type="Gene3D" id="1.10.3230.30">
    <property type="entry name" value="Phage gp6-like head-tail connector protein"/>
    <property type="match status" value="1"/>
</dbReference>
<dbReference type="Proteomes" id="UP000239504">
    <property type="component" value="Unassembled WGS sequence"/>
</dbReference>
<gene>
    <name evidence="1" type="ORF">CW354_12460</name>
</gene>
<dbReference type="RefSeq" id="WP_104830426.1">
    <property type="nucleotide sequence ID" value="NZ_PJCH01000009.1"/>
</dbReference>
<sequence>MSLTLLSPPAAEPVTLAELKAHLRVTSDDEDALVTGMLVAAVRAIEARGGLALMPQQWRLTLDAAPEETLFLPLSPVSAIDAVSVIDGDGDPRTVSPSLYDAVLGAGARIRPAGPWPLPVPKVGGVHVDFTAGYEDAGAVPAPLKQAVLTLAAFFFETREAAGETRIYAVPRSVDALIAPYKEARL</sequence>
<reference evidence="1 2" key="1">
    <citation type="submission" date="2017-12" db="EMBL/GenBank/DDBJ databases">
        <authorList>
            <person name="Hurst M.R.H."/>
        </authorList>
    </citation>
    <scope>NUCLEOTIDE SEQUENCE [LARGE SCALE GENOMIC DNA]</scope>
    <source>
        <strain evidence="1 2">SY-3-19</strain>
    </source>
</reference>
<organism evidence="1 2">
    <name type="scientific">Hyphococcus luteus</name>
    <dbReference type="NCBI Taxonomy" id="2058213"/>
    <lineage>
        <taxon>Bacteria</taxon>
        <taxon>Pseudomonadati</taxon>
        <taxon>Pseudomonadota</taxon>
        <taxon>Alphaproteobacteria</taxon>
        <taxon>Parvularculales</taxon>
        <taxon>Parvularculaceae</taxon>
        <taxon>Hyphococcus</taxon>
    </lineage>
</organism>
<dbReference type="Pfam" id="PF05135">
    <property type="entry name" value="Phage_connect_1"/>
    <property type="match status" value="1"/>
</dbReference>
<dbReference type="EMBL" id="PJCH01000009">
    <property type="protein sequence ID" value="PQA87239.1"/>
    <property type="molecule type" value="Genomic_DNA"/>
</dbReference>
<dbReference type="CDD" id="cd08054">
    <property type="entry name" value="gp6"/>
    <property type="match status" value="1"/>
</dbReference>
<keyword evidence="2" id="KW-1185">Reference proteome</keyword>
<dbReference type="InterPro" id="IPR021146">
    <property type="entry name" value="Phage_gp6-like_head-tail"/>
</dbReference>
<dbReference type="NCBIfam" id="TIGR01560">
    <property type="entry name" value="put_DNA_pack"/>
    <property type="match status" value="1"/>
</dbReference>
<accession>A0A2S7K414</accession>
<dbReference type="InterPro" id="IPR006450">
    <property type="entry name" value="Phage_HK97_gp6-like"/>
</dbReference>
<dbReference type="AlphaFoldDB" id="A0A2S7K414"/>
<name>A0A2S7K414_9PROT</name>
<dbReference type="InterPro" id="IPR011738">
    <property type="entry name" value="Phage_CHP"/>
</dbReference>
<protein>
    <recommendedName>
        <fullName evidence="3">Phage gp6-like head-tail connector protein</fullName>
    </recommendedName>
</protein>
<dbReference type="NCBIfam" id="TIGR02215">
    <property type="entry name" value="phage_chp_gp8"/>
    <property type="match status" value="1"/>
</dbReference>
<evidence type="ECO:0008006" key="3">
    <source>
        <dbReference type="Google" id="ProtNLM"/>
    </source>
</evidence>
<evidence type="ECO:0000313" key="1">
    <source>
        <dbReference type="EMBL" id="PQA87239.1"/>
    </source>
</evidence>
<dbReference type="OrthoDB" id="7597216at2"/>